<evidence type="ECO:0000313" key="3">
    <source>
        <dbReference type="Proteomes" id="UP000012488"/>
    </source>
</evidence>
<evidence type="ECO:0000313" key="2">
    <source>
        <dbReference type="EMBL" id="QGY03092.1"/>
    </source>
</evidence>
<dbReference type="PANTHER" id="PTHR37477">
    <property type="entry name" value="COBALT-PRECORRIN-5A HYDROLASE"/>
    <property type="match status" value="1"/>
</dbReference>
<dbReference type="AlphaFoldDB" id="A0A6B9FM63"/>
<dbReference type="EMBL" id="CP043538">
    <property type="protein sequence ID" value="QGY03092.1"/>
    <property type="molecule type" value="Genomic_DNA"/>
</dbReference>
<dbReference type="Gene3D" id="3.30.420.180">
    <property type="entry name" value="CobE/GbiG C-terminal domain"/>
    <property type="match status" value="1"/>
</dbReference>
<dbReference type="Proteomes" id="UP000012488">
    <property type="component" value="Chromosome"/>
</dbReference>
<name>A0A6B9FM63_9HYPH</name>
<dbReference type="OrthoDB" id="7997482at2"/>
<reference evidence="2 3" key="2">
    <citation type="journal article" date="2013" name="Genome Announc.">
        <title>Draft Genome Sequence of Methylobacterium mesophilicum Strain SR1.6/6, Isolated from Citrus sinensis.</title>
        <authorList>
            <person name="Marinho Almeida D."/>
            <person name="Dini-Andreote F."/>
            <person name="Camargo Neves A.A."/>
            <person name="Juca Ramos R.T."/>
            <person name="Andreote F.D."/>
            <person name="Carneiro A.R."/>
            <person name="Oliveira de Souza Lima A."/>
            <person name="Caracciolo Gomes de Sa P.H."/>
            <person name="Ribeiro Barbosa M.S."/>
            <person name="Araujo W.L."/>
            <person name="Silva A."/>
        </authorList>
    </citation>
    <scope>NUCLEOTIDE SEQUENCE [LARGE SCALE GENOMIC DNA]</scope>
    <source>
        <strain evidence="2 3">SR1.6/6</strain>
    </source>
</reference>
<dbReference type="InterPro" id="IPR052553">
    <property type="entry name" value="CbiG_hydrolase"/>
</dbReference>
<gene>
    <name evidence="2" type="ORF">MMSR116_15275</name>
</gene>
<accession>A0A6B9FM63</accession>
<dbReference type="InterPro" id="IPR002750">
    <property type="entry name" value="CobE/GbiG_C"/>
</dbReference>
<protein>
    <submittedName>
        <fullName evidence="2">Cobalamin biosynthesis protein</fullName>
    </submittedName>
</protein>
<dbReference type="GO" id="GO:0009236">
    <property type="term" value="P:cobalamin biosynthetic process"/>
    <property type="evidence" value="ECO:0007669"/>
    <property type="project" value="InterPro"/>
</dbReference>
<dbReference type="SUPFAM" id="SSF159664">
    <property type="entry name" value="CobE/GbiG C-terminal domain-like"/>
    <property type="match status" value="1"/>
</dbReference>
<organism evidence="2 3">
    <name type="scientific">Methylobacterium mesophilicum SR1.6/6</name>
    <dbReference type="NCBI Taxonomy" id="908290"/>
    <lineage>
        <taxon>Bacteria</taxon>
        <taxon>Pseudomonadati</taxon>
        <taxon>Pseudomonadota</taxon>
        <taxon>Alphaproteobacteria</taxon>
        <taxon>Hyphomicrobiales</taxon>
        <taxon>Methylobacteriaceae</taxon>
        <taxon>Methylobacterium</taxon>
    </lineage>
</organism>
<dbReference type="InterPro" id="IPR036518">
    <property type="entry name" value="CobE/GbiG_C_sf"/>
</dbReference>
<evidence type="ECO:0000259" key="1">
    <source>
        <dbReference type="Pfam" id="PF01890"/>
    </source>
</evidence>
<feature type="domain" description="CobE/GbiG C-terminal" evidence="1">
    <location>
        <begin position="11"/>
        <end position="131"/>
    </location>
</feature>
<dbReference type="PANTHER" id="PTHR37477:SF1">
    <property type="entry name" value="COBALT-PRECORRIN-5A HYDROLASE"/>
    <property type="match status" value="1"/>
</dbReference>
<sequence>MGLDEAMTGAVVAGIGFRRSTGADEIVALIVRALGLVGADESDLAVVATAADRAVEPAIRDAAASFGLSPCPVAAEALEARDGQVVTRSARIEGLRGVGSLAEAAALAAAGPESRLALPRIASSGATCALAVRPTPNLEP</sequence>
<reference evidence="2 3" key="1">
    <citation type="journal article" date="2012" name="Genet. Mol. Biol.">
        <title>Analysis of 16S rRNA and mxaF genes revealing insights into Methylobacterium niche-specific plant association.</title>
        <authorList>
            <person name="Dourado M.N."/>
            <person name="Andreote F.D."/>
            <person name="Dini-Andreote F."/>
            <person name="Conti R."/>
            <person name="Araujo J.M."/>
            <person name="Araujo W.L."/>
        </authorList>
    </citation>
    <scope>NUCLEOTIDE SEQUENCE [LARGE SCALE GENOMIC DNA]</scope>
    <source>
        <strain evidence="2 3">SR1.6/6</strain>
    </source>
</reference>
<dbReference type="KEGG" id="mmes:MMSR116_15275"/>
<proteinExistence type="predicted"/>
<dbReference type="Pfam" id="PF01890">
    <property type="entry name" value="CbiG_C"/>
    <property type="match status" value="1"/>
</dbReference>